<dbReference type="Proteomes" id="UP000630923">
    <property type="component" value="Unassembled WGS sequence"/>
</dbReference>
<reference evidence="2" key="1">
    <citation type="journal article" date="2014" name="Int. J. Syst. Evol. Microbiol.">
        <title>Complete genome sequence of Corynebacterium casei LMG S-19264T (=DSM 44701T), isolated from a smear-ripened cheese.</title>
        <authorList>
            <consortium name="US DOE Joint Genome Institute (JGI-PGF)"/>
            <person name="Walter F."/>
            <person name="Albersmeier A."/>
            <person name="Kalinowski J."/>
            <person name="Ruckert C."/>
        </authorList>
    </citation>
    <scope>NUCLEOTIDE SEQUENCE</scope>
    <source>
        <strain evidence="2">KCTC 42590</strain>
    </source>
</reference>
<sequence>MEGLTIGAIIASIIGGIILIWIVWIKDYWLFKNRGQASIDLATAVFEYLDTDVKDKTILSISMSKKLGDELVSLYTSGKPYDQQLENELVKLLEEIISGLKPFISKLNAAKAELDALRAAVIAFDDSVKWRLRIVNHLCSPPNPHKMEAWHVREQLLEVNCAPSDLLNAARGEASMFLRGYGINWLKRWKYKRLITKRLKAEMKEKLAKEYRSVLQQSAFANRK</sequence>
<organism evidence="2 3">
    <name type="scientific">Kordiimonas sediminis</name>
    <dbReference type="NCBI Taxonomy" id="1735581"/>
    <lineage>
        <taxon>Bacteria</taxon>
        <taxon>Pseudomonadati</taxon>
        <taxon>Pseudomonadota</taxon>
        <taxon>Alphaproteobacteria</taxon>
        <taxon>Kordiimonadales</taxon>
        <taxon>Kordiimonadaceae</taxon>
        <taxon>Kordiimonas</taxon>
    </lineage>
</organism>
<evidence type="ECO:0000313" key="3">
    <source>
        <dbReference type="Proteomes" id="UP000630923"/>
    </source>
</evidence>
<dbReference type="EMBL" id="BNCI01000001">
    <property type="protein sequence ID" value="GHF16560.1"/>
    <property type="molecule type" value="Genomic_DNA"/>
</dbReference>
<protein>
    <submittedName>
        <fullName evidence="2">Uncharacterized protein</fullName>
    </submittedName>
</protein>
<keyword evidence="1" id="KW-0812">Transmembrane</keyword>
<comment type="caution">
    <text evidence="2">The sequence shown here is derived from an EMBL/GenBank/DDBJ whole genome shotgun (WGS) entry which is preliminary data.</text>
</comment>
<feature type="transmembrane region" description="Helical" evidence="1">
    <location>
        <begin position="6"/>
        <end position="25"/>
    </location>
</feature>
<accession>A0A919AM73</accession>
<gene>
    <name evidence="2" type="ORF">GCM10017044_08580</name>
</gene>
<keyword evidence="1" id="KW-0472">Membrane</keyword>
<evidence type="ECO:0000256" key="1">
    <source>
        <dbReference type="SAM" id="Phobius"/>
    </source>
</evidence>
<dbReference type="RefSeq" id="WP_191250307.1">
    <property type="nucleotide sequence ID" value="NZ_BNCI01000001.1"/>
</dbReference>
<proteinExistence type="predicted"/>
<reference evidence="2" key="2">
    <citation type="submission" date="2020-09" db="EMBL/GenBank/DDBJ databases">
        <authorList>
            <person name="Sun Q."/>
            <person name="Kim S."/>
        </authorList>
    </citation>
    <scope>NUCLEOTIDE SEQUENCE</scope>
    <source>
        <strain evidence="2">KCTC 42590</strain>
    </source>
</reference>
<keyword evidence="3" id="KW-1185">Reference proteome</keyword>
<dbReference type="AlphaFoldDB" id="A0A919AM73"/>
<evidence type="ECO:0000313" key="2">
    <source>
        <dbReference type="EMBL" id="GHF16560.1"/>
    </source>
</evidence>
<keyword evidence="1" id="KW-1133">Transmembrane helix</keyword>
<name>A0A919AM73_9PROT</name>